<dbReference type="Proteomes" id="UP001528912">
    <property type="component" value="Unassembled WGS sequence"/>
</dbReference>
<dbReference type="InterPro" id="IPR005479">
    <property type="entry name" value="CPAse_ATP-bd"/>
</dbReference>
<dbReference type="Pfam" id="PF02786">
    <property type="entry name" value="CPSase_L_D2"/>
    <property type="match status" value="1"/>
</dbReference>
<dbReference type="Pfam" id="PF18604">
    <property type="entry name" value="PreAtp-grasp"/>
    <property type="match status" value="1"/>
</dbReference>
<dbReference type="PANTHER" id="PTHR37018:SF1">
    <property type="entry name" value="CULTURE SPECIFIC PROTEIN, PUTATIVE (AFU_ORTHOLOGUE AFUA_2G00130)-RELATED"/>
    <property type="match status" value="1"/>
</dbReference>
<keyword evidence="1" id="KW-0547">Nucleotide-binding</keyword>
<dbReference type="InterPro" id="IPR040754">
    <property type="entry name" value="PreAtp-grasp"/>
</dbReference>
<evidence type="ECO:0000256" key="1">
    <source>
        <dbReference type="PROSITE-ProRule" id="PRU00409"/>
    </source>
</evidence>
<comment type="caution">
    <text evidence="3">The sequence shown here is derived from an EMBL/GenBank/DDBJ whole genome shotgun (WGS) entry which is preliminary data.</text>
</comment>
<dbReference type="InterPro" id="IPR011761">
    <property type="entry name" value="ATP-grasp"/>
</dbReference>
<keyword evidence="1" id="KW-0067">ATP-binding</keyword>
<keyword evidence="4" id="KW-1185">Reference proteome</keyword>
<dbReference type="InterPro" id="IPR053269">
    <property type="entry name" value="Asp-Met_ligase"/>
</dbReference>
<protein>
    <submittedName>
        <fullName evidence="3">ATP-grasp domain-containing protein</fullName>
    </submittedName>
</protein>
<evidence type="ECO:0000313" key="4">
    <source>
        <dbReference type="Proteomes" id="UP001528912"/>
    </source>
</evidence>
<reference evidence="3 4" key="1">
    <citation type="submission" date="2023-03" db="EMBL/GenBank/DDBJ databases">
        <title>YIM 133296 draft genome.</title>
        <authorList>
            <person name="Xiong L."/>
        </authorList>
    </citation>
    <scope>NUCLEOTIDE SEQUENCE [LARGE SCALE GENOMIC DNA]</scope>
    <source>
        <strain evidence="3 4">YIM 133296</strain>
    </source>
</reference>
<dbReference type="SUPFAM" id="SSF56059">
    <property type="entry name" value="Glutathione synthetase ATP-binding domain-like"/>
    <property type="match status" value="1"/>
</dbReference>
<dbReference type="PANTHER" id="PTHR37018">
    <property type="entry name" value="CULTURE SPECIFIC PROTEIN, PUTATIVE (AFU_ORTHOLOGUE AFUA_2G00130)-RELATED"/>
    <property type="match status" value="1"/>
</dbReference>
<dbReference type="EMBL" id="JAROAV010000028">
    <property type="protein sequence ID" value="MDF8264588.1"/>
    <property type="molecule type" value="Genomic_DNA"/>
</dbReference>
<gene>
    <name evidence="3" type="ORF">P4R38_10070</name>
</gene>
<dbReference type="PROSITE" id="PS50975">
    <property type="entry name" value="ATP_GRASP"/>
    <property type="match status" value="1"/>
</dbReference>
<dbReference type="RefSeq" id="WP_277192028.1">
    <property type="nucleotide sequence ID" value="NZ_JAROAV010000028.1"/>
</dbReference>
<organism evidence="3 4">
    <name type="scientific">Luteipulveratus flavus</name>
    <dbReference type="NCBI Taxonomy" id="3031728"/>
    <lineage>
        <taxon>Bacteria</taxon>
        <taxon>Bacillati</taxon>
        <taxon>Actinomycetota</taxon>
        <taxon>Actinomycetes</taxon>
        <taxon>Micrococcales</taxon>
        <taxon>Dermacoccaceae</taxon>
        <taxon>Luteipulveratus</taxon>
    </lineage>
</organism>
<name>A0ABT6C6M7_9MICO</name>
<proteinExistence type="predicted"/>
<sequence>MPHDRADASAPPFAARLRQAVTGDPSTPLVIVGNFEVEERWARDEVGLPRLTSDLGAAVVNRMDELALLLGRPGDVVVLKSAPDPDHLTELRRIGLQLPTVLAPAHHDPTRSVSQDALADDLLLAQLAALRESGHRLYAHGISDLEEEIARRTGLAVAGPSERVAVHVNSKVYSRDLAQEYGIRQPHGWACRTVEELHAAAEEALPYLDERPLVVKEALGVSGKGIAVVDTPARLRRIVRMIARRAGSQPGPLGFCIEQWLDKDRDFNYQLTVDAAGRVHFDFVKEALTAGGVHQGHRFPAVLPEADEALIRETADVVGAALARDGFAGVVGIDALTERDGTLHPLIEINARNNMSTYQLNLQEQLVDDGQAALARHYEIRSTRPVPFAAVREALADAAYDPARGTGAVVQGFATVNAAHALTLPDGAPVASGRLYALVIGDDDQDLAAIDGLVRARLDQMQEQAA</sequence>
<evidence type="ECO:0000259" key="2">
    <source>
        <dbReference type="PROSITE" id="PS50975"/>
    </source>
</evidence>
<accession>A0ABT6C6M7</accession>
<evidence type="ECO:0000313" key="3">
    <source>
        <dbReference type="EMBL" id="MDF8264588.1"/>
    </source>
</evidence>
<dbReference type="Gene3D" id="3.30.470.20">
    <property type="entry name" value="ATP-grasp fold, B domain"/>
    <property type="match status" value="1"/>
</dbReference>
<feature type="domain" description="ATP-grasp" evidence="2">
    <location>
        <begin position="175"/>
        <end position="379"/>
    </location>
</feature>